<feature type="domain" description="PIN" evidence="7">
    <location>
        <begin position="4"/>
        <end position="120"/>
    </location>
</feature>
<dbReference type="InterPro" id="IPR029060">
    <property type="entry name" value="PIN-like_dom_sf"/>
</dbReference>
<feature type="binding site" evidence="6">
    <location>
        <position position="95"/>
    </location>
    <ligand>
        <name>Mg(2+)</name>
        <dbReference type="ChEBI" id="CHEBI:18420"/>
    </ligand>
</feature>
<dbReference type="SUPFAM" id="SSF88723">
    <property type="entry name" value="PIN domain-like"/>
    <property type="match status" value="1"/>
</dbReference>
<dbReference type="InterPro" id="IPR051619">
    <property type="entry name" value="TypeII_TA_RNase_PINc/VapC"/>
</dbReference>
<dbReference type="RefSeq" id="WP_213244579.1">
    <property type="nucleotide sequence ID" value="NZ_CP045806.1"/>
</dbReference>
<keyword evidence="2 6" id="KW-0540">Nuclease</keyword>
<feature type="binding site" evidence="6">
    <location>
        <position position="6"/>
    </location>
    <ligand>
        <name>Mg(2+)</name>
        <dbReference type="ChEBI" id="CHEBI:18420"/>
    </ligand>
</feature>
<evidence type="ECO:0000256" key="3">
    <source>
        <dbReference type="ARBA" id="ARBA00022723"/>
    </source>
</evidence>
<keyword evidence="6" id="KW-0800">Toxin</keyword>
<sequence length="131" mass="14350">MRRVVDASALIDSLLPSDRQDAALAAMSGRELWAPAVIDMEVSSAIWRLERTAQISSGEAERAVAALWTVPLRRAQNGQISRAAWRLRKSLRVSDAFYVATAQLLHAELITADARLSRAPSLVIPIVVLPH</sequence>
<keyword evidence="1 6" id="KW-1277">Toxin-antitoxin system</keyword>
<dbReference type="EC" id="3.1.-.-" evidence="6"/>
<dbReference type="Gene3D" id="3.40.50.1010">
    <property type="entry name" value="5'-nuclease"/>
    <property type="match status" value="1"/>
</dbReference>
<comment type="function">
    <text evidence="6">Toxic component of a toxin-antitoxin (TA) system. An RNase.</text>
</comment>
<dbReference type="InterPro" id="IPR044153">
    <property type="entry name" value="PIN_Pae0151-like"/>
</dbReference>
<organism evidence="8 9">
    <name type="scientific">Gordonia pseudamarae</name>
    <dbReference type="NCBI Taxonomy" id="2831662"/>
    <lineage>
        <taxon>Bacteria</taxon>
        <taxon>Bacillati</taxon>
        <taxon>Actinomycetota</taxon>
        <taxon>Actinomycetes</taxon>
        <taxon>Mycobacteriales</taxon>
        <taxon>Gordoniaceae</taxon>
        <taxon>Gordonia</taxon>
    </lineage>
</organism>
<dbReference type="EMBL" id="CP045809">
    <property type="protein sequence ID" value="QHN36320.1"/>
    <property type="molecule type" value="Genomic_DNA"/>
</dbReference>
<name>A0ABX6ILX8_9ACTN</name>
<evidence type="ECO:0000256" key="4">
    <source>
        <dbReference type="ARBA" id="ARBA00022801"/>
    </source>
</evidence>
<dbReference type="CDD" id="cd09873">
    <property type="entry name" value="PIN_Pae0151-like"/>
    <property type="match status" value="1"/>
</dbReference>
<keyword evidence="3 6" id="KW-0479">Metal-binding</keyword>
<evidence type="ECO:0000256" key="5">
    <source>
        <dbReference type="ARBA" id="ARBA00022842"/>
    </source>
</evidence>
<dbReference type="PANTHER" id="PTHR35901:SF1">
    <property type="entry name" value="EXONUCLEASE VAPC9"/>
    <property type="match status" value="1"/>
</dbReference>
<dbReference type="PANTHER" id="PTHR35901">
    <property type="entry name" value="RIBONUCLEASE VAPC3"/>
    <property type="match status" value="1"/>
</dbReference>
<dbReference type="HAMAP" id="MF_00265">
    <property type="entry name" value="VapC_Nob1"/>
    <property type="match status" value="1"/>
</dbReference>
<accession>A0ABX6ILX8</accession>
<protein>
    <recommendedName>
        <fullName evidence="6">Ribonuclease VapC</fullName>
        <shortName evidence="6">RNase VapC</shortName>
        <ecNumber evidence="6">3.1.-.-</ecNumber>
    </recommendedName>
    <alternativeName>
        <fullName evidence="6">Toxin VapC</fullName>
    </alternativeName>
</protein>
<proteinExistence type="inferred from homology"/>
<reference evidence="8" key="1">
    <citation type="journal article" date="2021" name="Nat. Microbiol.">
        <title>Cocultivation of an ultrasmall environmental parasitic bacterium with lytic ability against bacteria associated with wastewater foams.</title>
        <authorList>
            <person name="Batinovic S."/>
            <person name="Rose J.J.A."/>
            <person name="Ratcliffe J."/>
            <person name="Seviour R.J."/>
            <person name="Petrovski S."/>
        </authorList>
    </citation>
    <scope>NUCLEOTIDE SEQUENCE</scope>
    <source>
        <strain evidence="8">CON9</strain>
    </source>
</reference>
<evidence type="ECO:0000313" key="8">
    <source>
        <dbReference type="EMBL" id="QHN36320.1"/>
    </source>
</evidence>
<comment type="cofactor">
    <cofactor evidence="6">
        <name>Mg(2+)</name>
        <dbReference type="ChEBI" id="CHEBI:18420"/>
    </cofactor>
</comment>
<dbReference type="InterPro" id="IPR022907">
    <property type="entry name" value="VapC_family"/>
</dbReference>
<evidence type="ECO:0000256" key="6">
    <source>
        <dbReference type="HAMAP-Rule" id="MF_00265"/>
    </source>
</evidence>
<dbReference type="Pfam" id="PF01850">
    <property type="entry name" value="PIN"/>
    <property type="match status" value="1"/>
</dbReference>
<comment type="similarity">
    <text evidence="6">Belongs to the PINc/VapC protein family.</text>
</comment>
<keyword evidence="5 6" id="KW-0460">Magnesium</keyword>
<keyword evidence="9" id="KW-1185">Reference proteome</keyword>
<evidence type="ECO:0000313" key="9">
    <source>
        <dbReference type="Proteomes" id="UP001059836"/>
    </source>
</evidence>
<dbReference type="Proteomes" id="UP001059836">
    <property type="component" value="Chromosome"/>
</dbReference>
<keyword evidence="4 6" id="KW-0378">Hydrolase</keyword>
<evidence type="ECO:0000256" key="1">
    <source>
        <dbReference type="ARBA" id="ARBA00022649"/>
    </source>
</evidence>
<dbReference type="InterPro" id="IPR002716">
    <property type="entry name" value="PIN_dom"/>
</dbReference>
<gene>
    <name evidence="6" type="primary">vapC</name>
    <name evidence="8" type="ORF">GII31_17015</name>
</gene>
<evidence type="ECO:0000259" key="7">
    <source>
        <dbReference type="Pfam" id="PF01850"/>
    </source>
</evidence>
<evidence type="ECO:0000256" key="2">
    <source>
        <dbReference type="ARBA" id="ARBA00022722"/>
    </source>
</evidence>